<organism evidence="2">
    <name type="scientific">Macaca fascicularis</name>
    <name type="common">Crab-eating macaque</name>
    <name type="synonym">Cynomolgus monkey</name>
    <dbReference type="NCBI Taxonomy" id="9541"/>
    <lineage>
        <taxon>Eukaryota</taxon>
        <taxon>Metazoa</taxon>
        <taxon>Chordata</taxon>
        <taxon>Craniata</taxon>
        <taxon>Vertebrata</taxon>
        <taxon>Euteleostomi</taxon>
        <taxon>Mammalia</taxon>
        <taxon>Eutheria</taxon>
        <taxon>Euarchontoglires</taxon>
        <taxon>Primates</taxon>
        <taxon>Haplorrhini</taxon>
        <taxon>Catarrhini</taxon>
        <taxon>Cercopithecidae</taxon>
        <taxon>Cercopithecinae</taxon>
        <taxon>Macaca</taxon>
    </lineage>
</organism>
<proteinExistence type="evidence at transcript level"/>
<sequence length="54" mass="6037">MQSPPALLHFGLAIFRNTSAFHFVQWKFSNPMAQSPKLSDTCTPGSFSRTPPKK</sequence>
<accession>I7GD65</accession>
<evidence type="ECO:0000256" key="1">
    <source>
        <dbReference type="SAM" id="MobiDB-lite"/>
    </source>
</evidence>
<reference evidence="2" key="1">
    <citation type="journal article" date="2007" name="PLoS Biol.">
        <title>Rate of evolution in brain-expressed genes in humans and other primates.</title>
        <authorList>
            <person name="Wang H.-Y."/>
            <person name="Chien H.-C."/>
            <person name="Osada N."/>
            <person name="Hashimoto K."/>
            <person name="Sugano S."/>
            <person name="Gojobori T."/>
            <person name="Chou C.-K."/>
            <person name="Tsai S.-F."/>
            <person name="Wu C.-I."/>
            <person name="Shen C.-K.J."/>
        </authorList>
    </citation>
    <scope>NUCLEOTIDE SEQUENCE</scope>
</reference>
<name>I7GD65_MACFA</name>
<feature type="region of interest" description="Disordered" evidence="1">
    <location>
        <begin position="33"/>
        <end position="54"/>
    </location>
</feature>
<dbReference type="EMBL" id="AB173192">
    <property type="protein sequence ID" value="BAE90254.1"/>
    <property type="molecule type" value="mRNA"/>
</dbReference>
<protein>
    <submittedName>
        <fullName evidence="2">Macaca fascicularis brain cDNA clone: QflA-21471, similar to human Dim1-like protein (DLP), mRNA, RefSeq: NM_017853.1</fullName>
    </submittedName>
</protein>
<dbReference type="AlphaFoldDB" id="I7GD65"/>
<evidence type="ECO:0000313" key="2">
    <source>
        <dbReference type="EMBL" id="BAE90254.1"/>
    </source>
</evidence>